<evidence type="ECO:0000313" key="1">
    <source>
        <dbReference type="Proteomes" id="UP000000437"/>
    </source>
</evidence>
<proteinExistence type="predicted"/>
<reference evidence="2" key="1">
    <citation type="submission" date="2025-08" db="UniProtKB">
        <authorList>
            <consortium name="RefSeq"/>
        </authorList>
    </citation>
    <scope>IDENTIFICATION</scope>
    <source>
        <strain evidence="2">Tuebingen</strain>
        <tissue evidence="2">Fibroblasts and whole tissue</tissue>
    </source>
</reference>
<sequence>MLFVLLFSSLVCQGLSVESYGKDFITAFPENVAYYHPQDPSNTLQITALYDDTTVSITFNHTNLFDGKLQHGQTKTVHFPKYVELYHYASSDNSVRVSSTKMIMVLWFSQRGNSIQSSIVKPLNSLGKRYLISPISYTQMMSSLYNITTSVSWRYNSFRVILINAENATNNVSIQVSSTDNPKNYNVLLNPYEPYQFPSIGSIKVTSSNKVNVLLTHPCVETPGCNCNMVVSPVLPQNLWGDSFVVPSVKNLNSTWLHVTSSTKVKLQGQNIKIEVSSSSGLIPFPYLQSASQFISASDNVSIRLIGPGFVLELIPKTMFAGCYLVQMNSTKGEAFIIAETASMGNVYVDGQLLSSKDWKSIINSSYSSVSVSLSGTHVIWHPDSKIGVYMFERMENGIPYGGPAGILNEDPDRNGCVAEPEQYKTTTAVMTWPESNDYCLNTTQGLSTPDSAKAQQEMSKFLLNDNSSGLLWIGLRRSLLTLDWYWQIGNESEFNVDYTNWAEGHPDKPWKALCASVSQDAKKTFSWKSAPCCTKMRPVCYKKGQYFSDITFDSLNDHLYIVTPQGCNSPLCFLLQFSE</sequence>
<dbReference type="RefSeq" id="XP_073782628.1">
    <property type="nucleotide sequence ID" value="XM_073926527.1"/>
</dbReference>
<protein>
    <submittedName>
        <fullName evidence="2">Uncharacterized protein</fullName>
    </submittedName>
</protein>
<keyword evidence="1" id="KW-1185">Reference proteome</keyword>
<name>A0AC58HKX5_DANRE</name>
<accession>A0AC58HKX5</accession>
<dbReference type="Proteomes" id="UP000000437">
    <property type="component" value="Chromosome 16"/>
</dbReference>
<gene>
    <name evidence="2" type="primary">LOC141378303</name>
</gene>
<organism evidence="1 2">
    <name type="scientific">Danio rerio</name>
    <name type="common">Zebrafish</name>
    <name type="synonym">Brachydanio rerio</name>
    <dbReference type="NCBI Taxonomy" id="7955"/>
    <lineage>
        <taxon>Eukaryota</taxon>
        <taxon>Metazoa</taxon>
        <taxon>Chordata</taxon>
        <taxon>Craniata</taxon>
        <taxon>Vertebrata</taxon>
        <taxon>Euteleostomi</taxon>
        <taxon>Actinopterygii</taxon>
        <taxon>Neopterygii</taxon>
        <taxon>Teleostei</taxon>
        <taxon>Ostariophysi</taxon>
        <taxon>Cypriniformes</taxon>
        <taxon>Danionidae</taxon>
        <taxon>Danioninae</taxon>
        <taxon>Danio</taxon>
    </lineage>
</organism>
<evidence type="ECO:0000313" key="2">
    <source>
        <dbReference type="RefSeq" id="XP_073782628.1"/>
    </source>
</evidence>